<dbReference type="PANTHER" id="PTHR43434:SF1">
    <property type="entry name" value="PHOSPHOGLYCOLATE PHOSPHATASE"/>
    <property type="match status" value="1"/>
</dbReference>
<comment type="catalytic activity">
    <reaction evidence="1">
        <text>2-phosphoglycolate + H2O = glycolate + phosphate</text>
        <dbReference type="Rhea" id="RHEA:14369"/>
        <dbReference type="ChEBI" id="CHEBI:15377"/>
        <dbReference type="ChEBI" id="CHEBI:29805"/>
        <dbReference type="ChEBI" id="CHEBI:43474"/>
        <dbReference type="ChEBI" id="CHEBI:58033"/>
        <dbReference type="EC" id="3.1.3.18"/>
    </reaction>
</comment>
<dbReference type="AlphaFoldDB" id="A0A6B2JGT5"/>
<dbReference type="Proteomes" id="UP000474757">
    <property type="component" value="Unassembled WGS sequence"/>
</dbReference>
<evidence type="ECO:0000256" key="1">
    <source>
        <dbReference type="ARBA" id="ARBA00000830"/>
    </source>
</evidence>
<dbReference type="RefSeq" id="WP_163890724.1">
    <property type="nucleotide sequence ID" value="NZ_JAAFYS010000001.1"/>
</dbReference>
<dbReference type="GO" id="GO:0005829">
    <property type="term" value="C:cytosol"/>
    <property type="evidence" value="ECO:0007669"/>
    <property type="project" value="TreeGrafter"/>
</dbReference>
<dbReference type="InterPro" id="IPR036412">
    <property type="entry name" value="HAD-like_sf"/>
</dbReference>
<dbReference type="SFLD" id="SFLDG01129">
    <property type="entry name" value="C1.5:_HAD__Beta-PGM__Phosphata"/>
    <property type="match status" value="1"/>
</dbReference>
<dbReference type="InterPro" id="IPR023214">
    <property type="entry name" value="HAD_sf"/>
</dbReference>
<accession>A0A6B2JGT5</accession>
<evidence type="ECO:0000313" key="5">
    <source>
        <dbReference type="EMBL" id="NDV00421.1"/>
    </source>
</evidence>
<dbReference type="Gene3D" id="3.40.50.1000">
    <property type="entry name" value="HAD superfamily/HAD-like"/>
    <property type="match status" value="1"/>
</dbReference>
<dbReference type="SUPFAM" id="SSF56784">
    <property type="entry name" value="HAD-like"/>
    <property type="match status" value="1"/>
</dbReference>
<reference evidence="5 6" key="1">
    <citation type="submission" date="2020-02" db="EMBL/GenBank/DDBJ databases">
        <title>Pseudoroseicyclus tamarix, sp. nov., isolated from offshore sediment of a Tamarix chinensis forest.</title>
        <authorList>
            <person name="Gai Y."/>
        </authorList>
    </citation>
    <scope>NUCLEOTIDE SEQUENCE [LARGE SCALE GENOMIC DNA]</scope>
    <source>
        <strain evidence="5 6">CLL3-39</strain>
    </source>
</reference>
<dbReference type="GO" id="GO:0008967">
    <property type="term" value="F:phosphoglycolate phosphatase activity"/>
    <property type="evidence" value="ECO:0007669"/>
    <property type="project" value="UniProtKB-EC"/>
</dbReference>
<comment type="pathway">
    <text evidence="2">Organic acid metabolism; glycolate biosynthesis; glycolate from 2-phosphoglycolate: step 1/1.</text>
</comment>
<dbReference type="Pfam" id="PF00702">
    <property type="entry name" value="Hydrolase"/>
    <property type="match status" value="1"/>
</dbReference>
<evidence type="ECO:0000256" key="4">
    <source>
        <dbReference type="ARBA" id="ARBA00013078"/>
    </source>
</evidence>
<evidence type="ECO:0000256" key="2">
    <source>
        <dbReference type="ARBA" id="ARBA00004818"/>
    </source>
</evidence>
<dbReference type="EC" id="3.1.3.18" evidence="4"/>
<dbReference type="PANTHER" id="PTHR43434">
    <property type="entry name" value="PHOSPHOGLYCOLATE PHOSPHATASE"/>
    <property type="match status" value="1"/>
</dbReference>
<keyword evidence="5" id="KW-0378">Hydrolase</keyword>
<evidence type="ECO:0000256" key="3">
    <source>
        <dbReference type="ARBA" id="ARBA00006171"/>
    </source>
</evidence>
<sequence>MTVSPPPLRGILLDKDGTIFDFTATWGAWTAGFCARLAGGDAARTAAIADAMGYDPEAQRFRPGSPVVAGTAEEVAAVIAPHLAEPMSDAALVALIQDAGKDVPQVPVAPLGPLLQRLGAGHVLGLVTNDAEATARAHLVAAGIEGAFAFIAGYDSGHGAKPEPGQLLAFAAATGLAPGEVLMVGDSTHDLLAARAAGMRAVGVLTGTAPAEELAPHAEAVLASLADLPGWLDQGA</sequence>
<dbReference type="NCBIfam" id="TIGR01549">
    <property type="entry name" value="HAD-SF-IA-v1"/>
    <property type="match status" value="1"/>
</dbReference>
<evidence type="ECO:0000313" key="6">
    <source>
        <dbReference type="Proteomes" id="UP000474757"/>
    </source>
</evidence>
<dbReference type="SFLD" id="SFLDS00003">
    <property type="entry name" value="Haloacid_Dehalogenase"/>
    <property type="match status" value="1"/>
</dbReference>
<dbReference type="InterPro" id="IPR023198">
    <property type="entry name" value="PGP-like_dom2"/>
</dbReference>
<dbReference type="InterPro" id="IPR006439">
    <property type="entry name" value="HAD-SF_hydro_IA"/>
</dbReference>
<gene>
    <name evidence="5" type="ORF">GZA08_05475</name>
</gene>
<dbReference type="GO" id="GO:0006281">
    <property type="term" value="P:DNA repair"/>
    <property type="evidence" value="ECO:0007669"/>
    <property type="project" value="TreeGrafter"/>
</dbReference>
<dbReference type="EMBL" id="JAAGAB010000001">
    <property type="protein sequence ID" value="NDV00421.1"/>
    <property type="molecule type" value="Genomic_DNA"/>
</dbReference>
<name>A0A6B2JGT5_9RHOB</name>
<organism evidence="5 6">
    <name type="scientific">Pseudoroseicyclus tamaricis</name>
    <dbReference type="NCBI Taxonomy" id="2705421"/>
    <lineage>
        <taxon>Bacteria</taxon>
        <taxon>Pseudomonadati</taxon>
        <taxon>Pseudomonadota</taxon>
        <taxon>Alphaproteobacteria</taxon>
        <taxon>Rhodobacterales</taxon>
        <taxon>Paracoccaceae</taxon>
        <taxon>Pseudoroseicyclus</taxon>
    </lineage>
</organism>
<proteinExistence type="inferred from homology"/>
<comment type="similarity">
    <text evidence="3">Belongs to the HAD-like hydrolase superfamily. CbbY/CbbZ/Gph/YieH family.</text>
</comment>
<dbReference type="InterPro" id="IPR050155">
    <property type="entry name" value="HAD-like_hydrolase_sf"/>
</dbReference>
<comment type="caution">
    <text evidence="5">The sequence shown here is derived from an EMBL/GenBank/DDBJ whole genome shotgun (WGS) entry which is preliminary data.</text>
</comment>
<protein>
    <recommendedName>
        <fullName evidence="4">phosphoglycolate phosphatase</fullName>
        <ecNumber evidence="4">3.1.3.18</ecNumber>
    </recommendedName>
</protein>
<dbReference type="Gene3D" id="1.10.150.240">
    <property type="entry name" value="Putative phosphatase, domain 2"/>
    <property type="match status" value="1"/>
</dbReference>
<keyword evidence="6" id="KW-1185">Reference proteome</keyword>